<dbReference type="OrthoDB" id="7813104at2759"/>
<comment type="subunit">
    <text evidence="1">Heterohexamer.</text>
</comment>
<keyword evidence="1" id="KW-0653">Protein transport</keyword>
<sequence>MADLGAQISQLSPEQRQAIMVKAQQEANQQVMQEMMKQMVSNCFNLCVGQSGDRLDSREQACMGACQDRYLETRAHVQEALQKRQGDM</sequence>
<dbReference type="Gene3D" id="1.10.287.810">
    <property type="entry name" value="Mitochondrial import inner membrane translocase subunit tim13 like domains"/>
    <property type="match status" value="1"/>
</dbReference>
<dbReference type="GO" id="GO:0015031">
    <property type="term" value="P:protein transport"/>
    <property type="evidence" value="ECO:0007669"/>
    <property type="project" value="UniProtKB-KW"/>
</dbReference>
<evidence type="ECO:0000313" key="4">
    <source>
        <dbReference type="EMBL" id="GAX14486.1"/>
    </source>
</evidence>
<organism evidence="4 5">
    <name type="scientific">Fistulifera solaris</name>
    <name type="common">Oleaginous diatom</name>
    <dbReference type="NCBI Taxonomy" id="1519565"/>
    <lineage>
        <taxon>Eukaryota</taxon>
        <taxon>Sar</taxon>
        <taxon>Stramenopiles</taxon>
        <taxon>Ochrophyta</taxon>
        <taxon>Bacillariophyta</taxon>
        <taxon>Bacillariophyceae</taxon>
        <taxon>Bacillariophycidae</taxon>
        <taxon>Naviculales</taxon>
        <taxon>Naviculaceae</taxon>
        <taxon>Fistulifera</taxon>
    </lineage>
</organism>
<reference evidence="4 5" key="1">
    <citation type="journal article" date="2015" name="Plant Cell">
        <title>Oil accumulation by the oleaginous diatom Fistulifera solaris as revealed by the genome and transcriptome.</title>
        <authorList>
            <person name="Tanaka T."/>
            <person name="Maeda Y."/>
            <person name="Veluchamy A."/>
            <person name="Tanaka M."/>
            <person name="Abida H."/>
            <person name="Marechal E."/>
            <person name="Bowler C."/>
            <person name="Muto M."/>
            <person name="Sunaga Y."/>
            <person name="Tanaka M."/>
            <person name="Yoshino T."/>
            <person name="Taniguchi T."/>
            <person name="Fukuda Y."/>
            <person name="Nemoto M."/>
            <person name="Matsumoto M."/>
            <person name="Wong P.S."/>
            <person name="Aburatani S."/>
            <person name="Fujibuchi W."/>
        </authorList>
    </citation>
    <scope>NUCLEOTIDE SEQUENCE [LARGE SCALE GENOMIC DNA]</scope>
    <source>
        <strain evidence="4 5">JPCC DA0580</strain>
    </source>
</reference>
<comment type="similarity">
    <text evidence="1">Belongs to the small Tim family.</text>
</comment>
<reference evidence="4" key="2">
    <citation type="submission" date="2017-06" db="EMBL/GenBank/DDBJ databases">
        <authorList>
            <person name="Kim H.J."/>
            <person name="Triplett B.A."/>
        </authorList>
    </citation>
    <scope>NUCLEOTIDE SEQUENCE</scope>
    <source>
        <strain evidence="4">JPCC DA0580</strain>
    </source>
</reference>
<feature type="domain" description="Tim10-like" evidence="2">
    <location>
        <begin position="23"/>
        <end position="83"/>
    </location>
</feature>
<dbReference type="SUPFAM" id="SSF144122">
    <property type="entry name" value="Tim10-like"/>
    <property type="match status" value="1"/>
</dbReference>
<keyword evidence="1" id="KW-1015">Disulfide bond</keyword>
<evidence type="ECO:0000313" key="3">
    <source>
        <dbReference type="EMBL" id="GAX09960.1"/>
    </source>
</evidence>
<keyword evidence="1" id="KW-0496">Mitochondrion</keyword>
<keyword evidence="1" id="KW-0813">Transport</keyword>
<comment type="function">
    <text evidence="1">Mitochondrial intermembrane chaperone that participates in the import and insertion of some multi-pass transmembrane proteins into the mitochondrial inner membrane. Also required for the transfer of beta-barrel precursors from the TOM complex to the sorting and assembly machinery (SAM complex) of the outer membrane. Acts as a chaperone-like protein that protects the hydrophobic precursors from aggregation and guide them through the mitochondrial intermembrane space.</text>
</comment>
<comment type="domain">
    <text evidence="1">The twin CX3C motif contains 4 conserved Cys residues that form 2 disulfide bonds in the mitochondrial intermembrane space.</text>
</comment>
<dbReference type="GO" id="GO:0005743">
    <property type="term" value="C:mitochondrial inner membrane"/>
    <property type="evidence" value="ECO:0007669"/>
    <property type="project" value="UniProtKB-SubCell"/>
</dbReference>
<name>A0A1Z5JKP5_FISSO</name>
<dbReference type="Pfam" id="PF02953">
    <property type="entry name" value="zf-Tim10_DDP"/>
    <property type="match status" value="1"/>
</dbReference>
<comment type="subcellular location">
    <subcellularLocation>
        <location evidence="1">Mitochondrion inner membrane</location>
        <topology evidence="1">Peripheral membrane protein</topology>
        <orientation evidence="1">Intermembrane side</orientation>
    </subcellularLocation>
</comment>
<keyword evidence="1" id="KW-0143">Chaperone</keyword>
<comment type="caution">
    <text evidence="4">The sequence shown here is derived from an EMBL/GenBank/DDBJ whole genome shotgun (WGS) entry which is preliminary data.</text>
</comment>
<proteinExistence type="inferred from homology"/>
<dbReference type="EMBL" id="BDSP01000080">
    <property type="protein sequence ID" value="GAX14486.1"/>
    <property type="molecule type" value="Genomic_DNA"/>
</dbReference>
<evidence type="ECO:0000256" key="1">
    <source>
        <dbReference type="RuleBase" id="RU367043"/>
    </source>
</evidence>
<evidence type="ECO:0000313" key="5">
    <source>
        <dbReference type="Proteomes" id="UP000198406"/>
    </source>
</evidence>
<dbReference type="Proteomes" id="UP000198406">
    <property type="component" value="Unassembled WGS sequence"/>
</dbReference>
<keyword evidence="5" id="KW-1185">Reference proteome</keyword>
<dbReference type="InterPro" id="IPR004217">
    <property type="entry name" value="Tim10-like"/>
</dbReference>
<protein>
    <recommendedName>
        <fullName evidence="1">Mitochondrial import inner membrane translocase subunit</fullName>
    </recommendedName>
</protein>
<keyword evidence="1" id="KW-0811">Translocation</keyword>
<dbReference type="InParanoid" id="A0A1Z5JKP5"/>
<gene>
    <name evidence="4" type="ORF">FisN_11Hh053</name>
    <name evidence="3" type="ORF">FisN_11Lh053</name>
</gene>
<keyword evidence="1" id="KW-0472">Membrane</keyword>
<dbReference type="AlphaFoldDB" id="A0A1Z5JKP5"/>
<keyword evidence="1" id="KW-0999">Mitochondrion inner membrane</keyword>
<evidence type="ECO:0000259" key="2">
    <source>
        <dbReference type="Pfam" id="PF02953"/>
    </source>
</evidence>
<dbReference type="EMBL" id="BDSP01000013">
    <property type="protein sequence ID" value="GAX09960.1"/>
    <property type="molecule type" value="Genomic_DNA"/>
</dbReference>
<accession>A0A1Z5JKP5</accession>
<dbReference type="InterPro" id="IPR035427">
    <property type="entry name" value="Tim10-like_dom_sf"/>
</dbReference>